<dbReference type="GO" id="GO:0009039">
    <property type="term" value="F:urease activity"/>
    <property type="evidence" value="ECO:0007669"/>
    <property type="project" value="UniProtKB-EC"/>
</dbReference>
<dbReference type="PANTHER" id="PTHR33569:SF1">
    <property type="entry name" value="UREASE"/>
    <property type="match status" value="1"/>
</dbReference>
<evidence type="ECO:0000256" key="4">
    <source>
        <dbReference type="SAM" id="MobiDB-lite"/>
    </source>
</evidence>
<comment type="caution">
    <text evidence="5">The sequence shown here is derived from an EMBL/GenBank/DDBJ whole genome shotgun (WGS) entry which is preliminary data.</text>
</comment>
<feature type="region of interest" description="Disordered" evidence="4">
    <location>
        <begin position="1"/>
        <end position="35"/>
    </location>
</feature>
<dbReference type="RefSeq" id="WP_407663402.1">
    <property type="nucleotide sequence ID" value="NZ_BLKV01000001.1"/>
</dbReference>
<name>A0A7I9XFU2_9MYCO</name>
<protein>
    <recommendedName>
        <fullName evidence="3">Urease subunit gamma</fullName>
        <ecNumber evidence="3">3.5.1.5</ecNumber>
    </recommendedName>
</protein>
<dbReference type="CDD" id="cd00390">
    <property type="entry name" value="Urease_gamma"/>
    <property type="match status" value="1"/>
</dbReference>
<proteinExistence type="inferred from homology"/>
<dbReference type="PANTHER" id="PTHR33569">
    <property type="entry name" value="UREASE"/>
    <property type="match status" value="1"/>
</dbReference>
<dbReference type="Gene3D" id="3.30.280.10">
    <property type="entry name" value="Urease, gamma-like subunit"/>
    <property type="match status" value="1"/>
</dbReference>
<evidence type="ECO:0000256" key="2">
    <source>
        <dbReference type="ARBA" id="ARBA00047778"/>
    </source>
</evidence>
<comment type="similarity">
    <text evidence="3">Belongs to the urease gamma subunit family.</text>
</comment>
<dbReference type="GO" id="GO:0005737">
    <property type="term" value="C:cytoplasm"/>
    <property type="evidence" value="ECO:0007669"/>
    <property type="project" value="UniProtKB-SubCell"/>
</dbReference>
<evidence type="ECO:0000313" key="5">
    <source>
        <dbReference type="EMBL" id="GFG68400.1"/>
    </source>
</evidence>
<dbReference type="Proteomes" id="UP000465263">
    <property type="component" value="Unassembled WGS sequence"/>
</dbReference>
<accession>A0A7I9XFU2</accession>
<dbReference type="GO" id="GO:0016151">
    <property type="term" value="F:nickel cation binding"/>
    <property type="evidence" value="ECO:0007669"/>
    <property type="project" value="InterPro"/>
</dbReference>
<evidence type="ECO:0000256" key="3">
    <source>
        <dbReference type="RuleBase" id="RU003850"/>
    </source>
</evidence>
<dbReference type="InterPro" id="IPR050069">
    <property type="entry name" value="Urease_subunit"/>
</dbReference>
<dbReference type="InterPro" id="IPR036463">
    <property type="entry name" value="Urease_gamma_sf"/>
</dbReference>
<evidence type="ECO:0000256" key="1">
    <source>
        <dbReference type="ARBA" id="ARBA00022801"/>
    </source>
</evidence>
<feature type="compositionally biased region" description="Polar residues" evidence="4">
    <location>
        <begin position="21"/>
        <end position="35"/>
    </location>
</feature>
<comment type="catalytic activity">
    <reaction evidence="2 3">
        <text>urea + 2 H2O + H(+) = hydrogencarbonate + 2 NH4(+)</text>
        <dbReference type="Rhea" id="RHEA:20557"/>
        <dbReference type="ChEBI" id="CHEBI:15377"/>
        <dbReference type="ChEBI" id="CHEBI:15378"/>
        <dbReference type="ChEBI" id="CHEBI:16199"/>
        <dbReference type="ChEBI" id="CHEBI:17544"/>
        <dbReference type="ChEBI" id="CHEBI:28938"/>
        <dbReference type="EC" id="3.5.1.5"/>
    </reaction>
</comment>
<dbReference type="EMBL" id="BLKV01000001">
    <property type="protein sequence ID" value="GFG68400.1"/>
    <property type="molecule type" value="Genomic_DNA"/>
</dbReference>
<organism evidence="5 6">
    <name type="scientific">Mycolicibacter senuensis</name>
    <dbReference type="NCBI Taxonomy" id="386913"/>
    <lineage>
        <taxon>Bacteria</taxon>
        <taxon>Bacillati</taxon>
        <taxon>Actinomycetota</taxon>
        <taxon>Actinomycetes</taxon>
        <taxon>Mycobacteriales</taxon>
        <taxon>Mycobacteriaceae</taxon>
        <taxon>Mycolicibacter</taxon>
    </lineage>
</organism>
<gene>
    <name evidence="5" type="ORF">MSEN_01200</name>
</gene>
<dbReference type="GO" id="GO:0043419">
    <property type="term" value="P:urea catabolic process"/>
    <property type="evidence" value="ECO:0007669"/>
    <property type="project" value="InterPro"/>
</dbReference>
<keyword evidence="6" id="KW-1185">Reference proteome</keyword>
<comment type="subcellular location">
    <subcellularLocation>
        <location evidence="3">Cytoplasm</location>
    </subcellularLocation>
</comment>
<dbReference type="EC" id="3.5.1.5" evidence="3"/>
<dbReference type="AlphaFoldDB" id="A0A7I9XFU2"/>
<evidence type="ECO:0000313" key="6">
    <source>
        <dbReference type="Proteomes" id="UP000465263"/>
    </source>
</evidence>
<dbReference type="NCBIfam" id="TIGR00193">
    <property type="entry name" value="urease_gam"/>
    <property type="match status" value="1"/>
</dbReference>
<keyword evidence="1 3" id="KW-0378">Hydrolase</keyword>
<reference evidence="5 6" key="1">
    <citation type="journal article" date="2019" name="Emerg. Microbes Infect.">
        <title>Comprehensive subspecies identification of 175 nontuberculous mycobacteria species based on 7547 genomic profiles.</title>
        <authorList>
            <person name="Matsumoto Y."/>
            <person name="Kinjo T."/>
            <person name="Motooka D."/>
            <person name="Nabeya D."/>
            <person name="Jung N."/>
            <person name="Uechi K."/>
            <person name="Horii T."/>
            <person name="Iida T."/>
            <person name="Fujita J."/>
            <person name="Nakamura S."/>
        </authorList>
    </citation>
    <scope>NUCLEOTIDE SEQUENCE [LARGE SCALE GENOMIC DNA]</scope>
    <source>
        <strain evidence="5 6">JCM 16017</strain>
    </source>
</reference>
<dbReference type="SUPFAM" id="SSF54111">
    <property type="entry name" value="Urease, gamma-subunit"/>
    <property type="match status" value="1"/>
</dbReference>
<dbReference type="InterPro" id="IPR002026">
    <property type="entry name" value="Urease_gamma/gamma-beta_su"/>
</dbReference>
<dbReference type="Pfam" id="PF00547">
    <property type="entry name" value="Urease_gamma"/>
    <property type="match status" value="1"/>
</dbReference>
<sequence>MARKQQTKQDRSADRSGSVMRDTSTPGAQTWLSSMMLTPRETEKLVIYQVAELARRRKQRGTKLNATESIALICETLLEAARDGVSLADTIERGKRVLTRDDVMPGVTEMVTLVQVEATFKTGTQLISVAEPFS</sequence>